<evidence type="ECO:0000313" key="6">
    <source>
        <dbReference type="Proteomes" id="UP000219453"/>
    </source>
</evidence>
<organism evidence="5 6">
    <name type="scientific">Natronoarchaeum philippinense</name>
    <dbReference type="NCBI Taxonomy" id="558529"/>
    <lineage>
        <taxon>Archaea</taxon>
        <taxon>Methanobacteriati</taxon>
        <taxon>Methanobacteriota</taxon>
        <taxon>Stenosarchaea group</taxon>
        <taxon>Halobacteria</taxon>
        <taxon>Halobacteriales</taxon>
        <taxon>Natronoarchaeaceae</taxon>
    </lineage>
</organism>
<feature type="domain" description="Bacterioopsin transcriptional activator GAF and HTH associated" evidence="4">
    <location>
        <begin position="14"/>
        <end position="153"/>
    </location>
</feature>
<sequence>MAGKRQQPAAEPITRVEFSMSSAEYPFVGASAIEGCRISLEEIIPRGSESYAEFFAVDGADPDRILDLAREHESAEPTLLETYDSGGLFEFDVSSDCPAVFLSERGALPRRVYGEGGEGYLSAEIPAGEDAGEIVGEFLDAHPDATLESKATQPHVTPMFNQRQLRREIETRLTDRQQEVLTAAHESGYYEWPRETTAEELAEQHDISASALLKHLRAVERKFIAAFFEAPSG</sequence>
<evidence type="ECO:0000259" key="3">
    <source>
        <dbReference type="Pfam" id="PF04967"/>
    </source>
</evidence>
<dbReference type="InterPro" id="IPR036388">
    <property type="entry name" value="WH-like_DNA-bd_sf"/>
</dbReference>
<protein>
    <submittedName>
        <fullName evidence="5">HTH DNA binding domain-containing protein</fullName>
    </submittedName>
</protein>
<reference evidence="5 6" key="1">
    <citation type="submission" date="2017-09" db="EMBL/GenBank/DDBJ databases">
        <authorList>
            <person name="Ehlers B."/>
            <person name="Leendertz F.H."/>
        </authorList>
    </citation>
    <scope>NUCLEOTIDE SEQUENCE [LARGE SCALE GENOMIC DNA]</scope>
    <source>
        <strain evidence="5 6">DSM 27208</strain>
    </source>
</reference>
<dbReference type="EMBL" id="OBEJ01000002">
    <property type="protein sequence ID" value="SNZ13304.1"/>
    <property type="molecule type" value="Genomic_DNA"/>
</dbReference>
<evidence type="ECO:0000259" key="4">
    <source>
        <dbReference type="Pfam" id="PF15915"/>
    </source>
</evidence>
<dbReference type="RefSeq" id="WP_097009014.1">
    <property type="nucleotide sequence ID" value="NZ_OBEJ01000002.1"/>
</dbReference>
<dbReference type="InterPro" id="IPR007050">
    <property type="entry name" value="HTH_bacterioopsin"/>
</dbReference>
<dbReference type="OrthoDB" id="165911at2157"/>
<dbReference type="Gene3D" id="1.10.10.10">
    <property type="entry name" value="Winged helix-like DNA-binding domain superfamily/Winged helix DNA-binding domain"/>
    <property type="match status" value="1"/>
</dbReference>
<dbReference type="PANTHER" id="PTHR34236:SF1">
    <property type="entry name" value="DIMETHYL SULFOXIDE REDUCTASE TRANSCRIPTIONAL ACTIVATOR"/>
    <property type="match status" value="1"/>
</dbReference>
<evidence type="ECO:0000256" key="2">
    <source>
        <dbReference type="ARBA" id="ARBA00023163"/>
    </source>
</evidence>
<evidence type="ECO:0000256" key="1">
    <source>
        <dbReference type="ARBA" id="ARBA00023015"/>
    </source>
</evidence>
<dbReference type="Proteomes" id="UP000219453">
    <property type="component" value="Unassembled WGS sequence"/>
</dbReference>
<name>A0A285NUX8_NATPI</name>
<proteinExistence type="predicted"/>
<gene>
    <name evidence="5" type="ORF">SAMN06269185_2111</name>
</gene>
<keyword evidence="1" id="KW-0805">Transcription regulation</keyword>
<dbReference type="PANTHER" id="PTHR34236">
    <property type="entry name" value="DIMETHYL SULFOXIDE REDUCTASE TRANSCRIPTIONAL ACTIVATOR"/>
    <property type="match status" value="1"/>
</dbReference>
<dbReference type="InterPro" id="IPR031803">
    <property type="entry name" value="BAT_GAF/HTH-assoc"/>
</dbReference>
<dbReference type="AlphaFoldDB" id="A0A285NUX8"/>
<evidence type="ECO:0000313" key="5">
    <source>
        <dbReference type="EMBL" id="SNZ13304.1"/>
    </source>
</evidence>
<feature type="domain" description="HTH bat-type" evidence="3">
    <location>
        <begin position="173"/>
        <end position="224"/>
    </location>
</feature>
<accession>A0A285NUX8</accession>
<keyword evidence="6" id="KW-1185">Reference proteome</keyword>
<keyword evidence="2" id="KW-0804">Transcription</keyword>
<dbReference type="Pfam" id="PF15915">
    <property type="entry name" value="BAT"/>
    <property type="match status" value="1"/>
</dbReference>
<dbReference type="Pfam" id="PF04967">
    <property type="entry name" value="HTH_10"/>
    <property type="match status" value="1"/>
</dbReference>